<dbReference type="EMBL" id="SACR01000005">
    <property type="protein sequence ID" value="RVU44352.1"/>
    <property type="molecule type" value="Genomic_DNA"/>
</dbReference>
<protein>
    <recommendedName>
        <fullName evidence="3">Ubiquinone biosynthesis protein UbiJ</fullName>
    </recommendedName>
</protein>
<dbReference type="AlphaFoldDB" id="A0A437RC60"/>
<dbReference type="RefSeq" id="WP_128229899.1">
    <property type="nucleotide sequence ID" value="NZ_SACR01000005.1"/>
</dbReference>
<evidence type="ECO:0008006" key="3">
    <source>
        <dbReference type="Google" id="ProtNLM"/>
    </source>
</evidence>
<dbReference type="Proteomes" id="UP000285575">
    <property type="component" value="Unassembled WGS sequence"/>
</dbReference>
<proteinExistence type="predicted"/>
<evidence type="ECO:0000313" key="2">
    <source>
        <dbReference type="Proteomes" id="UP000285575"/>
    </source>
</evidence>
<name>A0A437RC60_9BURK</name>
<organism evidence="1 2">
    <name type="scientific">Rubrivivax rivuli</name>
    <dbReference type="NCBI Taxonomy" id="1862385"/>
    <lineage>
        <taxon>Bacteria</taxon>
        <taxon>Pseudomonadati</taxon>
        <taxon>Pseudomonadota</taxon>
        <taxon>Betaproteobacteria</taxon>
        <taxon>Burkholderiales</taxon>
        <taxon>Sphaerotilaceae</taxon>
        <taxon>Rubrivivax</taxon>
    </lineage>
</organism>
<sequence>MLHSLQALLAPALVERLTLVFNHVLSAESVATDKLRPHAGRTLSLTLENWPSLLPPAPALAWRVTPAGLLEWCGLEGAPQADLHVRLDASNPALLLARTVGGTPPPVQIEGDAQLAGDVNWLLQNLRWDVAADLERLFGAGPAQTLQQAGTSLAAALRTGLKSLAELGQRLRSRGP</sequence>
<accession>A0A437RC60</accession>
<keyword evidence="2" id="KW-1185">Reference proteome</keyword>
<comment type="caution">
    <text evidence="1">The sequence shown here is derived from an EMBL/GenBank/DDBJ whole genome shotgun (WGS) entry which is preliminary data.</text>
</comment>
<reference evidence="1 2" key="1">
    <citation type="submission" date="2019-01" db="EMBL/GenBank/DDBJ databases">
        <authorList>
            <person name="Chen W.-M."/>
        </authorList>
    </citation>
    <scope>NUCLEOTIDE SEQUENCE [LARGE SCALE GENOMIC DNA]</scope>
    <source>
        <strain evidence="1 2">KYPY4</strain>
    </source>
</reference>
<gene>
    <name evidence="1" type="ORF">EOE66_16875</name>
</gene>
<dbReference type="OrthoDB" id="8525483at2"/>
<evidence type="ECO:0000313" key="1">
    <source>
        <dbReference type="EMBL" id="RVU44352.1"/>
    </source>
</evidence>